<proteinExistence type="predicted"/>
<evidence type="ECO:0000313" key="1">
    <source>
        <dbReference type="EMBL" id="KAJ2972444.1"/>
    </source>
</evidence>
<comment type="caution">
    <text evidence="1">The sequence shown here is derived from an EMBL/GenBank/DDBJ whole genome shotgun (WGS) entry which is preliminary data.</text>
</comment>
<name>A0ACC1N1W4_9HYPO</name>
<keyword evidence="2" id="KW-1185">Reference proteome</keyword>
<organism evidence="1 2">
    <name type="scientific">Zarea fungicola</name>
    <dbReference type="NCBI Taxonomy" id="93591"/>
    <lineage>
        <taxon>Eukaryota</taxon>
        <taxon>Fungi</taxon>
        <taxon>Dikarya</taxon>
        <taxon>Ascomycota</taxon>
        <taxon>Pezizomycotina</taxon>
        <taxon>Sordariomycetes</taxon>
        <taxon>Hypocreomycetidae</taxon>
        <taxon>Hypocreales</taxon>
        <taxon>Cordycipitaceae</taxon>
        <taxon>Zarea</taxon>
    </lineage>
</organism>
<evidence type="ECO:0000313" key="2">
    <source>
        <dbReference type="Proteomes" id="UP001143910"/>
    </source>
</evidence>
<sequence length="158" mass="17443">MAVLSIISLPALLVSLVVAYVLVRLIEHVRNRQKAARLGCKPAIQGFGSEPSGLRVLLQGLKAQKEKRVPVWMGEEFARLSAQEGRPVGTFTLNGFLFRKVIITSEPKNIQAMLATSFKDFSLGANRINNFKPLLGDGIFASDGKKWEHSRAMLRPQA</sequence>
<dbReference type="Proteomes" id="UP001143910">
    <property type="component" value="Unassembled WGS sequence"/>
</dbReference>
<gene>
    <name evidence="1" type="ORF">NQ176_g7155</name>
</gene>
<dbReference type="EMBL" id="JANJQO010001147">
    <property type="protein sequence ID" value="KAJ2972444.1"/>
    <property type="molecule type" value="Genomic_DNA"/>
</dbReference>
<reference evidence="1" key="1">
    <citation type="submission" date="2022-08" db="EMBL/GenBank/DDBJ databases">
        <title>Genome Sequence of Lecanicillium fungicola.</title>
        <authorList>
            <person name="Buettner E."/>
        </authorList>
    </citation>
    <scope>NUCLEOTIDE SEQUENCE</scope>
    <source>
        <strain evidence="1">Babe33</strain>
    </source>
</reference>
<accession>A0ACC1N1W4</accession>
<protein>
    <submittedName>
        <fullName evidence="1">Uncharacterized protein</fullName>
    </submittedName>
</protein>